<proteinExistence type="inferred from homology"/>
<organism evidence="11 12">
    <name type="scientific">Myotis brandtii</name>
    <name type="common">Brandt's bat</name>
    <dbReference type="NCBI Taxonomy" id="109478"/>
    <lineage>
        <taxon>Eukaryota</taxon>
        <taxon>Metazoa</taxon>
        <taxon>Chordata</taxon>
        <taxon>Craniata</taxon>
        <taxon>Vertebrata</taxon>
        <taxon>Euteleostomi</taxon>
        <taxon>Mammalia</taxon>
        <taxon>Eutheria</taxon>
        <taxon>Laurasiatheria</taxon>
        <taxon>Chiroptera</taxon>
        <taxon>Yangochiroptera</taxon>
        <taxon>Vespertilionidae</taxon>
        <taxon>Myotis</taxon>
    </lineage>
</organism>
<feature type="domain" description="RRM" evidence="9">
    <location>
        <begin position="11"/>
        <end position="89"/>
    </location>
</feature>
<dbReference type="PANTHER" id="PTHR48025:SF1">
    <property type="entry name" value="RRM DOMAIN-CONTAINING PROTEIN"/>
    <property type="match status" value="1"/>
</dbReference>
<dbReference type="FunFam" id="3.30.70.330:FF:000021">
    <property type="entry name" value="Polyadenylate-binding protein"/>
    <property type="match status" value="1"/>
</dbReference>
<feature type="region of interest" description="Disordered" evidence="8">
    <location>
        <begin position="461"/>
        <end position="486"/>
    </location>
</feature>
<dbReference type="NCBIfam" id="TIGR01628">
    <property type="entry name" value="PABP-1234"/>
    <property type="match status" value="1"/>
</dbReference>
<dbReference type="PANTHER" id="PTHR48025">
    <property type="entry name" value="OS02G0815200 PROTEIN"/>
    <property type="match status" value="1"/>
</dbReference>
<dbReference type="InterPro" id="IPR003954">
    <property type="entry name" value="RRM_euk-type"/>
</dbReference>
<dbReference type="FunFam" id="3.30.70.330:FF:000049">
    <property type="entry name" value="Polyadenylate-binding protein"/>
    <property type="match status" value="1"/>
</dbReference>
<dbReference type="GO" id="GO:0010628">
    <property type="term" value="P:positive regulation of gene expression"/>
    <property type="evidence" value="ECO:0007669"/>
    <property type="project" value="UniProtKB-ARBA"/>
</dbReference>
<dbReference type="Proteomes" id="UP000052978">
    <property type="component" value="Unassembled WGS sequence"/>
</dbReference>
<name>S7PIW0_MYOBR</name>
<dbReference type="GO" id="GO:0005634">
    <property type="term" value="C:nucleus"/>
    <property type="evidence" value="ECO:0007669"/>
    <property type="project" value="TreeGrafter"/>
</dbReference>
<dbReference type="CDD" id="cd12378">
    <property type="entry name" value="RRM1_I_PABPs"/>
    <property type="match status" value="1"/>
</dbReference>
<feature type="compositionally biased region" description="Polar residues" evidence="8">
    <location>
        <begin position="466"/>
        <end position="486"/>
    </location>
</feature>
<evidence type="ECO:0000313" key="11">
    <source>
        <dbReference type="EMBL" id="EPQ10763.1"/>
    </source>
</evidence>
<sequence length="590" mass="65896">MNASGPGFPLASLYVGDLHPDVTEAMLYEKFSLAGPILSIRVCRDVVTRRSLGYAYINFQQPADAELALDTMNFEVIKGQPIRIMWSQRDPGLRKSGVGNIFIKNLEESIDNKALYDTFSTFGNILSCKVACDDHGSRGFGFVHFETREAAQQAISTMNGMLLNNRKVFVSHFKSRQEREAELGVRAMEFTNVYVKNLQMDIDEQGLEELFSQFGWSFPGKTLSVKVMRDDSGHSRGFGFVNFEKHEEAQKAVMDMNGKEVRGQLLYVGRAQKWAERQNELKRKFQQMKQMKQDRLNHYQGVNLYVKNLDDSIDNERLRKEFSPYGVITSAKVMTEGGHSKGFGFVCFSSPEEATKAVTEMNGCILGTKPLYVALAQRKDERKAILTNQFMQQRLSNVWALGGPLFGSFQQPVSYFLPTVPQPPAQAACYGSGPPVQPAPRWTAQPPRPLIPQATYSPAASVDWSPATSQHSPTHISSVKKASTQEPPQMSYTQTVGMCPRHHVQVQEPAVCIPGQEPLTVSMLAAAPLHKQKQMIGERLYPLIYNVHTQLAGKITGMLLEIDNSELLFMLESPESLNAKVGWGLGGREP</sequence>
<dbReference type="PROSITE" id="PS50102">
    <property type="entry name" value="RRM"/>
    <property type="match status" value="4"/>
</dbReference>
<dbReference type="AlphaFoldDB" id="S7PIW0"/>
<evidence type="ECO:0000259" key="10">
    <source>
        <dbReference type="PROSITE" id="PS51309"/>
    </source>
</evidence>
<dbReference type="SUPFAM" id="SSF54928">
    <property type="entry name" value="RNA-binding domain, RBD"/>
    <property type="match status" value="2"/>
</dbReference>
<reference evidence="11 12" key="1">
    <citation type="journal article" date="2013" name="Nat. Commun.">
        <title>Genome analysis reveals insights into physiology and longevity of the Brandt's bat Myotis brandtii.</title>
        <authorList>
            <person name="Seim I."/>
            <person name="Fang X."/>
            <person name="Xiong Z."/>
            <person name="Lobanov A.V."/>
            <person name="Huang Z."/>
            <person name="Ma S."/>
            <person name="Feng Y."/>
            <person name="Turanov A.A."/>
            <person name="Zhu Y."/>
            <person name="Lenz T.L."/>
            <person name="Gerashchenko M.V."/>
            <person name="Fan D."/>
            <person name="Hee Yim S."/>
            <person name="Yao X."/>
            <person name="Jordan D."/>
            <person name="Xiong Y."/>
            <person name="Ma Y."/>
            <person name="Lyapunov A.N."/>
            <person name="Chen G."/>
            <person name="Kulakova O.I."/>
            <person name="Sun Y."/>
            <person name="Lee S.G."/>
            <person name="Bronson R.T."/>
            <person name="Moskalev A.A."/>
            <person name="Sunyaev S.R."/>
            <person name="Zhang G."/>
            <person name="Krogh A."/>
            <person name="Wang J."/>
            <person name="Gladyshev V.N."/>
        </authorList>
    </citation>
    <scope>NUCLEOTIDE SEQUENCE [LARGE SCALE GENOMIC DNA]</scope>
</reference>
<dbReference type="SUPFAM" id="SSF63570">
    <property type="entry name" value="PABC (PABP) domain"/>
    <property type="match status" value="1"/>
</dbReference>
<dbReference type="InterPro" id="IPR006515">
    <property type="entry name" value="PABP_1234"/>
</dbReference>
<dbReference type="InterPro" id="IPR036053">
    <property type="entry name" value="PABP-dom"/>
</dbReference>
<evidence type="ECO:0000256" key="4">
    <source>
        <dbReference type="ARBA" id="ARBA00022737"/>
    </source>
</evidence>
<feature type="domain" description="PABC" evidence="10">
    <location>
        <begin position="516"/>
        <end position="590"/>
    </location>
</feature>
<dbReference type="InterPro" id="IPR012677">
    <property type="entry name" value="Nucleotide-bd_a/b_plait_sf"/>
</dbReference>
<evidence type="ECO:0000256" key="3">
    <source>
        <dbReference type="ARBA" id="ARBA00022490"/>
    </source>
</evidence>
<dbReference type="CDD" id="cd12380">
    <property type="entry name" value="RRM3_I_PABPs"/>
    <property type="match status" value="1"/>
</dbReference>
<dbReference type="CDD" id="cd12379">
    <property type="entry name" value="RRM2_I_PABPs"/>
    <property type="match status" value="1"/>
</dbReference>
<evidence type="ECO:0000256" key="5">
    <source>
        <dbReference type="ARBA" id="ARBA00022884"/>
    </source>
</evidence>
<dbReference type="SMART" id="SM00360">
    <property type="entry name" value="RRM"/>
    <property type="match status" value="4"/>
</dbReference>
<dbReference type="InterPro" id="IPR045305">
    <property type="entry name" value="RRM2_I_PABPs"/>
</dbReference>
<gene>
    <name evidence="11" type="ORF">D623_10025158</name>
</gene>
<evidence type="ECO:0000256" key="2">
    <source>
        <dbReference type="ARBA" id="ARBA00008557"/>
    </source>
</evidence>
<dbReference type="Gene3D" id="3.30.70.330">
    <property type="match status" value="4"/>
</dbReference>
<evidence type="ECO:0000256" key="7">
    <source>
        <dbReference type="RuleBase" id="RU362004"/>
    </source>
</evidence>
<dbReference type="FunFam" id="3.30.70.330:FF:000003">
    <property type="entry name" value="Polyadenylate-binding protein"/>
    <property type="match status" value="1"/>
</dbReference>
<evidence type="ECO:0000313" key="12">
    <source>
        <dbReference type="Proteomes" id="UP000052978"/>
    </source>
</evidence>
<protein>
    <recommendedName>
        <fullName evidence="7">Polyadenylate-binding protein</fullName>
        <shortName evidence="7">PABP</shortName>
    </recommendedName>
</protein>
<dbReference type="SMART" id="SM00517">
    <property type="entry name" value="PolyA"/>
    <property type="match status" value="1"/>
</dbReference>
<dbReference type="GO" id="GO:0005737">
    <property type="term" value="C:cytoplasm"/>
    <property type="evidence" value="ECO:0007669"/>
    <property type="project" value="UniProtKB-SubCell"/>
</dbReference>
<accession>S7PIW0</accession>
<dbReference type="eggNOG" id="KOG0123">
    <property type="taxonomic scope" value="Eukaryota"/>
</dbReference>
<keyword evidence="5 6" id="KW-0694">RNA-binding</keyword>
<evidence type="ECO:0000256" key="1">
    <source>
        <dbReference type="ARBA" id="ARBA00004496"/>
    </source>
</evidence>
<comment type="subcellular location">
    <subcellularLocation>
        <location evidence="1 7">Cytoplasm</location>
    </subcellularLocation>
</comment>
<dbReference type="Gene3D" id="1.10.1900.10">
    <property type="entry name" value="c-terminal domain of poly(a) binding protein"/>
    <property type="match status" value="1"/>
</dbReference>
<dbReference type="InterPro" id="IPR035979">
    <property type="entry name" value="RBD_domain_sf"/>
</dbReference>
<dbReference type="InterPro" id="IPR034364">
    <property type="entry name" value="PABP_RRM1"/>
</dbReference>
<keyword evidence="3 7" id="KW-0963">Cytoplasm</keyword>
<comment type="similarity">
    <text evidence="2 7">Belongs to the polyadenylate-binding protein type-1 family.</text>
</comment>
<dbReference type="FunFam" id="1.10.1900.10:FF:000005">
    <property type="entry name" value="Poly(A) binding protein cytoplasmic 1 like"/>
    <property type="match status" value="1"/>
</dbReference>
<keyword evidence="12" id="KW-1185">Reference proteome</keyword>
<comment type="function">
    <text evidence="7">Binds the poly(A) tail of mRNA.</text>
</comment>
<feature type="domain" description="RRM" evidence="9">
    <location>
        <begin position="99"/>
        <end position="175"/>
    </location>
</feature>
<dbReference type="InterPro" id="IPR000504">
    <property type="entry name" value="RRM_dom"/>
</dbReference>
<dbReference type="EMBL" id="KE163078">
    <property type="protein sequence ID" value="EPQ10763.1"/>
    <property type="molecule type" value="Genomic_DNA"/>
</dbReference>
<dbReference type="Pfam" id="PF00076">
    <property type="entry name" value="RRM_1"/>
    <property type="match status" value="4"/>
</dbReference>
<dbReference type="Pfam" id="PF00658">
    <property type="entry name" value="MLLE"/>
    <property type="match status" value="1"/>
</dbReference>
<feature type="domain" description="RRM" evidence="9">
    <location>
        <begin position="191"/>
        <end position="273"/>
    </location>
</feature>
<dbReference type="PROSITE" id="PS51309">
    <property type="entry name" value="PABC"/>
    <property type="match status" value="1"/>
</dbReference>
<feature type="domain" description="RRM" evidence="9">
    <location>
        <begin position="302"/>
        <end position="378"/>
    </location>
</feature>
<dbReference type="GO" id="GO:0003729">
    <property type="term" value="F:mRNA binding"/>
    <property type="evidence" value="ECO:0007669"/>
    <property type="project" value="TreeGrafter"/>
</dbReference>
<dbReference type="SMART" id="SM00361">
    <property type="entry name" value="RRM_1"/>
    <property type="match status" value="3"/>
</dbReference>
<evidence type="ECO:0000259" key="9">
    <source>
        <dbReference type="PROSITE" id="PS50102"/>
    </source>
</evidence>
<dbReference type="InterPro" id="IPR002004">
    <property type="entry name" value="PABP_HYD_C"/>
</dbReference>
<evidence type="ECO:0000256" key="6">
    <source>
        <dbReference type="PROSITE-ProRule" id="PRU00176"/>
    </source>
</evidence>
<keyword evidence="4" id="KW-0677">Repeat</keyword>
<dbReference type="CDD" id="cd12381">
    <property type="entry name" value="RRM4_I_PABPs"/>
    <property type="match status" value="1"/>
</dbReference>
<evidence type="ECO:0000256" key="8">
    <source>
        <dbReference type="SAM" id="MobiDB-lite"/>
    </source>
</evidence>
<dbReference type="InterPro" id="IPR050502">
    <property type="entry name" value="Euk_RNA-bind_prot"/>
</dbReference>
<dbReference type="FunFam" id="3.30.70.330:FF:000091">
    <property type="entry name" value="Polyadenylate-binding protein"/>
    <property type="match status" value="1"/>
</dbReference>